<keyword evidence="3 5" id="KW-0067">ATP-binding</keyword>
<accession>A0A8J8GJ24</accession>
<dbReference type="Gene3D" id="3.40.50.300">
    <property type="entry name" value="P-loop containing nucleotide triphosphate hydrolases"/>
    <property type="match status" value="1"/>
</dbReference>
<gene>
    <name evidence="5" type="ORF">HR057_16120</name>
</gene>
<keyword evidence="1" id="KW-0813">Transport</keyword>
<comment type="caution">
    <text evidence="5">The sequence shown here is derived from an EMBL/GenBank/DDBJ whole genome shotgun (WGS) entry which is preliminary data.</text>
</comment>
<dbReference type="Proteomes" id="UP000625804">
    <property type="component" value="Unassembled WGS sequence"/>
</dbReference>
<dbReference type="RefSeq" id="WP_173732474.1">
    <property type="nucleotide sequence ID" value="NZ_JABTTE010000034.1"/>
</dbReference>
<evidence type="ECO:0000259" key="4">
    <source>
        <dbReference type="Pfam" id="PF00005"/>
    </source>
</evidence>
<sequence>MVRNINLSIEPNKIYGLIGRNGAGKTTFLKTVARLQNERKGEIFFEGRRIYKKDYLDLDVTFIGDEHAFFKI</sequence>
<evidence type="ECO:0000313" key="5">
    <source>
        <dbReference type="EMBL" id="NSL53268.1"/>
    </source>
</evidence>
<feature type="domain" description="ABC transporter" evidence="4">
    <location>
        <begin position="3"/>
        <end position="54"/>
    </location>
</feature>
<proteinExistence type="predicted"/>
<dbReference type="PANTHER" id="PTHR42939">
    <property type="entry name" value="ABC TRANSPORTER ATP-BINDING PROTEIN ALBC-RELATED"/>
    <property type="match status" value="1"/>
</dbReference>
<reference evidence="5" key="1">
    <citation type="submission" date="2020-06" db="EMBL/GenBank/DDBJ databases">
        <title>A novel thermopfilic bacterium from Erzurum, Turkey.</title>
        <authorList>
            <person name="Adiguzel A."/>
            <person name="Ay H."/>
            <person name="Baltaci M.O."/>
        </authorList>
    </citation>
    <scope>NUCLEOTIDE SEQUENCE</scope>
    <source>
        <strain evidence="5">P2</strain>
    </source>
</reference>
<dbReference type="InterPro" id="IPR003439">
    <property type="entry name" value="ABC_transporter-like_ATP-bd"/>
</dbReference>
<dbReference type="Pfam" id="PF00005">
    <property type="entry name" value="ABC_tran"/>
    <property type="match status" value="1"/>
</dbReference>
<dbReference type="EMBL" id="JABTTE010000034">
    <property type="protein sequence ID" value="NSL53268.1"/>
    <property type="molecule type" value="Genomic_DNA"/>
</dbReference>
<dbReference type="InterPro" id="IPR027417">
    <property type="entry name" value="P-loop_NTPase"/>
</dbReference>
<organism evidence="5 6">
    <name type="scientific">Calidifontibacillus erzurumensis</name>
    <dbReference type="NCBI Taxonomy" id="2741433"/>
    <lineage>
        <taxon>Bacteria</taxon>
        <taxon>Bacillati</taxon>
        <taxon>Bacillota</taxon>
        <taxon>Bacilli</taxon>
        <taxon>Bacillales</taxon>
        <taxon>Bacillaceae</taxon>
        <taxon>Calidifontibacillus/Schinkia group</taxon>
        <taxon>Calidifontibacillus</taxon>
    </lineage>
</organism>
<dbReference type="InterPro" id="IPR051782">
    <property type="entry name" value="ABC_Transporter_VariousFunc"/>
</dbReference>
<name>A0A8J8GJ24_9BACI</name>
<dbReference type="SUPFAM" id="SSF52540">
    <property type="entry name" value="P-loop containing nucleoside triphosphate hydrolases"/>
    <property type="match status" value="1"/>
</dbReference>
<protein>
    <submittedName>
        <fullName evidence="5">ATP-binding cassette domain-containing protein</fullName>
    </submittedName>
</protein>
<dbReference type="GO" id="GO:0005524">
    <property type="term" value="F:ATP binding"/>
    <property type="evidence" value="ECO:0007669"/>
    <property type="project" value="UniProtKB-KW"/>
</dbReference>
<evidence type="ECO:0000256" key="2">
    <source>
        <dbReference type="ARBA" id="ARBA00022741"/>
    </source>
</evidence>
<dbReference type="GO" id="GO:0016887">
    <property type="term" value="F:ATP hydrolysis activity"/>
    <property type="evidence" value="ECO:0007669"/>
    <property type="project" value="InterPro"/>
</dbReference>
<evidence type="ECO:0000256" key="3">
    <source>
        <dbReference type="ARBA" id="ARBA00022840"/>
    </source>
</evidence>
<evidence type="ECO:0000256" key="1">
    <source>
        <dbReference type="ARBA" id="ARBA00022448"/>
    </source>
</evidence>
<dbReference type="PANTHER" id="PTHR42939:SF1">
    <property type="entry name" value="ABC TRANSPORTER ATP-BINDING PROTEIN ALBC-RELATED"/>
    <property type="match status" value="1"/>
</dbReference>
<keyword evidence="6" id="KW-1185">Reference proteome</keyword>
<evidence type="ECO:0000313" key="6">
    <source>
        <dbReference type="Proteomes" id="UP000625804"/>
    </source>
</evidence>
<keyword evidence="2" id="KW-0547">Nucleotide-binding</keyword>
<dbReference type="AlphaFoldDB" id="A0A8J8GJ24"/>